<feature type="transmembrane region" description="Helical" evidence="6">
    <location>
        <begin position="51"/>
        <end position="68"/>
    </location>
</feature>
<dbReference type="NCBIfam" id="TIGR00785">
    <property type="entry name" value="dass"/>
    <property type="match status" value="1"/>
</dbReference>
<dbReference type="PANTHER" id="PTHR10283">
    <property type="entry name" value="SOLUTE CARRIER FAMILY 13 MEMBER"/>
    <property type="match status" value="1"/>
</dbReference>
<feature type="transmembrane region" description="Helical" evidence="6">
    <location>
        <begin position="237"/>
        <end position="259"/>
    </location>
</feature>
<keyword evidence="5 6" id="KW-0472">Membrane</keyword>
<dbReference type="GO" id="GO:0005886">
    <property type="term" value="C:plasma membrane"/>
    <property type="evidence" value="ECO:0007669"/>
    <property type="project" value="TreeGrafter"/>
</dbReference>
<sequence>MADTDETGQEGEAAVAKGSTVDWRARIGLMLGPAIFVLFLLVPAPTGFDPAAWWVLGLTLFMATWWISEALPLPVTALLPIAILPVLDITSMENATAPYANPIIFLFMGGFAIALAVQRWDLHRRMALAIVARSGNRLHALVGAFMLATAGLSMWVSNTATAALMLPIALSVLGLIERGASPQGPGASAESRRPALALLLGIAFAANIGGMATIIGSPPNALTAAYLGDRHGMEIGFLEWMTLGLPLAAILLVLAWWLLTRWVFPVHRVELNGLRALLDEQRATVGRWSTAEKRVAAVFLLVALAWLTRPLLEGWLPISLTDAGIAILGAGLLFLIPSGSMEQRRLLAWDNTRELPWGVLLLVGGGLSLGAAIESSGLAELAADALVIAQTWPLILIMAGVVLLTMTLSHVTSNTATAATLLPLVTAFALSMDVPVLMLALPVAFAASVAFMLPVATPPNAIVFASNRLQVLDMVRGGALLSVVALVLISLAVYVFAEALLV</sequence>
<evidence type="ECO:0000313" key="8">
    <source>
        <dbReference type="Proteomes" id="UP000064201"/>
    </source>
</evidence>
<keyword evidence="4 6" id="KW-1133">Transmembrane helix</keyword>
<dbReference type="GO" id="GO:0015141">
    <property type="term" value="F:succinate transmembrane transporter activity"/>
    <property type="evidence" value="ECO:0007669"/>
    <property type="project" value="UniProtKB-ARBA"/>
</dbReference>
<feature type="transmembrane region" description="Helical" evidence="6">
    <location>
        <begin position="385"/>
        <end position="404"/>
    </location>
</feature>
<feature type="transmembrane region" description="Helical" evidence="6">
    <location>
        <begin position="27"/>
        <end position="45"/>
    </location>
</feature>
<reference evidence="7 8" key="1">
    <citation type="submission" date="2015-04" db="EMBL/GenBank/DDBJ databases">
        <title>Complete Sequence for the Genome of the Thioalkalivibrio versutus D301.</title>
        <authorList>
            <person name="Mu T."/>
            <person name="Zhou J."/>
            <person name="Xu X."/>
        </authorList>
    </citation>
    <scope>NUCLEOTIDE SEQUENCE [LARGE SCALE GENOMIC DNA]</scope>
    <source>
        <strain evidence="7 8">D301</strain>
    </source>
</reference>
<protein>
    <submittedName>
        <fullName evidence="7">Anion transporter</fullName>
    </submittedName>
</protein>
<evidence type="ECO:0000256" key="4">
    <source>
        <dbReference type="ARBA" id="ARBA00022989"/>
    </source>
</evidence>
<proteinExistence type="predicted"/>
<dbReference type="STRING" id="106634.TVD_08395"/>
<organism evidence="7 8">
    <name type="scientific">Thioalkalivibrio versutus</name>
    <dbReference type="NCBI Taxonomy" id="106634"/>
    <lineage>
        <taxon>Bacteria</taxon>
        <taxon>Pseudomonadati</taxon>
        <taxon>Pseudomonadota</taxon>
        <taxon>Gammaproteobacteria</taxon>
        <taxon>Chromatiales</taxon>
        <taxon>Ectothiorhodospiraceae</taxon>
        <taxon>Thioalkalivibrio</taxon>
    </lineage>
</organism>
<gene>
    <name evidence="7" type="ORF">TVD_08395</name>
</gene>
<evidence type="ECO:0000256" key="3">
    <source>
        <dbReference type="ARBA" id="ARBA00022692"/>
    </source>
</evidence>
<feature type="transmembrane region" description="Helical" evidence="6">
    <location>
        <begin position="160"/>
        <end position="176"/>
    </location>
</feature>
<feature type="transmembrane region" description="Helical" evidence="6">
    <location>
        <begin position="411"/>
        <end position="430"/>
    </location>
</feature>
<evidence type="ECO:0000313" key="7">
    <source>
        <dbReference type="EMBL" id="AKJ95376.1"/>
    </source>
</evidence>
<name>A0A0G3G966_9GAMM</name>
<evidence type="ECO:0000256" key="2">
    <source>
        <dbReference type="ARBA" id="ARBA00022448"/>
    </source>
</evidence>
<feature type="transmembrane region" description="Helical" evidence="6">
    <location>
        <begin position="318"/>
        <end position="336"/>
    </location>
</feature>
<feature type="transmembrane region" description="Helical" evidence="6">
    <location>
        <begin position="138"/>
        <end position="154"/>
    </location>
</feature>
<feature type="transmembrane region" description="Helical" evidence="6">
    <location>
        <begin position="98"/>
        <end position="117"/>
    </location>
</feature>
<dbReference type="KEGG" id="tvr:TVD_08395"/>
<keyword evidence="2" id="KW-0813">Transport</keyword>
<feature type="transmembrane region" description="Helical" evidence="6">
    <location>
        <begin position="477"/>
        <end position="497"/>
    </location>
</feature>
<feature type="transmembrane region" description="Helical" evidence="6">
    <location>
        <begin position="295"/>
        <end position="312"/>
    </location>
</feature>
<dbReference type="Proteomes" id="UP000064201">
    <property type="component" value="Chromosome"/>
</dbReference>
<evidence type="ECO:0000256" key="6">
    <source>
        <dbReference type="SAM" id="Phobius"/>
    </source>
</evidence>
<dbReference type="EMBL" id="CP011367">
    <property type="protein sequence ID" value="AKJ95376.1"/>
    <property type="molecule type" value="Genomic_DNA"/>
</dbReference>
<dbReference type="CDD" id="cd01115">
    <property type="entry name" value="SLC13_permease"/>
    <property type="match status" value="1"/>
</dbReference>
<dbReference type="PROSITE" id="PS01271">
    <property type="entry name" value="NA_SULFATE"/>
    <property type="match status" value="1"/>
</dbReference>
<feature type="transmembrane region" description="Helical" evidence="6">
    <location>
        <begin position="436"/>
        <end position="456"/>
    </location>
</feature>
<dbReference type="PATRIC" id="fig|106634.4.peg.1718"/>
<dbReference type="AlphaFoldDB" id="A0A0G3G966"/>
<evidence type="ECO:0000256" key="5">
    <source>
        <dbReference type="ARBA" id="ARBA00023136"/>
    </source>
</evidence>
<accession>A0A0G3G966</accession>
<feature type="transmembrane region" description="Helical" evidence="6">
    <location>
        <begin position="357"/>
        <end position="373"/>
    </location>
</feature>
<evidence type="ECO:0000256" key="1">
    <source>
        <dbReference type="ARBA" id="ARBA00004141"/>
    </source>
</evidence>
<comment type="subcellular location">
    <subcellularLocation>
        <location evidence="1">Membrane</location>
        <topology evidence="1">Multi-pass membrane protein</topology>
    </subcellularLocation>
</comment>
<dbReference type="InterPro" id="IPR001898">
    <property type="entry name" value="SLC13A/DASS"/>
</dbReference>
<dbReference type="RefSeq" id="WP_047251350.1">
    <property type="nucleotide sequence ID" value="NZ_CP011367.1"/>
</dbReference>
<dbReference type="PANTHER" id="PTHR10283:SF82">
    <property type="entry name" value="SOLUTE CARRIER FAMILY 13 MEMBER 2"/>
    <property type="match status" value="1"/>
</dbReference>
<keyword evidence="3 6" id="KW-0812">Transmembrane</keyword>
<keyword evidence="8" id="KW-1185">Reference proteome</keyword>
<dbReference type="InterPro" id="IPR031312">
    <property type="entry name" value="Na/sul_symport_CS"/>
</dbReference>
<dbReference type="OrthoDB" id="9766267at2"/>
<feature type="transmembrane region" description="Helical" evidence="6">
    <location>
        <begin position="196"/>
        <end position="217"/>
    </location>
</feature>
<dbReference type="Pfam" id="PF00939">
    <property type="entry name" value="Na_sulph_symp"/>
    <property type="match status" value="1"/>
</dbReference>